<dbReference type="RefSeq" id="WP_284300872.1">
    <property type="nucleotide sequence ID" value="NZ_BSVA01000001.1"/>
</dbReference>
<feature type="transmembrane region" description="Helical" evidence="1">
    <location>
        <begin position="124"/>
        <end position="145"/>
    </location>
</feature>
<name>A0ABQ6JWX6_9MICO</name>
<keyword evidence="1" id="KW-0472">Membrane</keyword>
<gene>
    <name evidence="2" type="primary">ltrA</name>
    <name evidence="2" type="ORF">GCM10025869_27410</name>
</gene>
<comment type="caution">
    <text evidence="2">The sequence shown here is derived from an EMBL/GenBank/DDBJ whole genome shotgun (WGS) entry which is preliminary data.</text>
</comment>
<feature type="transmembrane region" description="Helical" evidence="1">
    <location>
        <begin position="355"/>
        <end position="374"/>
    </location>
</feature>
<dbReference type="Pfam" id="PF06772">
    <property type="entry name" value="LtrA"/>
    <property type="match status" value="1"/>
</dbReference>
<feature type="transmembrane region" description="Helical" evidence="1">
    <location>
        <begin position="321"/>
        <end position="348"/>
    </location>
</feature>
<keyword evidence="1" id="KW-0812">Transmembrane</keyword>
<sequence>MTGSVSAPLHHRLRPAVGRDPDESHRAASPLELLYDLTFVIAFGATSVQLAHTIAMGHTASGLLAFAFATFAVSWAWINYSWWASAFDTDDWFVRLMTLVQMVGVLILSLGVPEVFAGIEEGRLEPGVVVLGYVVMRLGMLALWIRVAVQDRVHRRTALTFIVSLALAQCGWIALGLGHPPLVAGLLAAVPLYLIETAGPIVAERRFTSTPWHPHHIAERYSLLTIITLGEVILGTASTISAIVQESGWTVDAGIVGFAGTALAFALWWTYYMMPSGVLLARFRGRGFVWGYGHLVVFGALVATGAGLDVAAMATEGEAQLSALAIASAVAIPVIVLLLAFFALYSLLIGTFDPFHVVLIVGAVAILGTSMFVASAGAPLAVWLSLVVAAPVVVIVGYETIGHRHQAARLALLLADDAPGAGA</sequence>
<organism evidence="2 3">
    <name type="scientific">Homoserinibacter gongjuensis</name>
    <dbReference type="NCBI Taxonomy" id="1162968"/>
    <lineage>
        <taxon>Bacteria</taxon>
        <taxon>Bacillati</taxon>
        <taxon>Actinomycetota</taxon>
        <taxon>Actinomycetes</taxon>
        <taxon>Micrococcales</taxon>
        <taxon>Microbacteriaceae</taxon>
        <taxon>Homoserinibacter</taxon>
    </lineage>
</organism>
<proteinExistence type="predicted"/>
<feature type="transmembrane region" description="Helical" evidence="1">
    <location>
        <begin position="255"/>
        <end position="274"/>
    </location>
</feature>
<dbReference type="Proteomes" id="UP001157069">
    <property type="component" value="Unassembled WGS sequence"/>
</dbReference>
<dbReference type="EMBL" id="BSVA01000001">
    <property type="protein sequence ID" value="GMA92212.1"/>
    <property type="molecule type" value="Genomic_DNA"/>
</dbReference>
<accession>A0ABQ6JWX6</accession>
<dbReference type="PANTHER" id="PTHR36840:SF1">
    <property type="entry name" value="BLL5714 PROTEIN"/>
    <property type="match status" value="1"/>
</dbReference>
<reference evidence="3" key="1">
    <citation type="journal article" date="2019" name="Int. J. Syst. Evol. Microbiol.">
        <title>The Global Catalogue of Microorganisms (GCM) 10K type strain sequencing project: providing services to taxonomists for standard genome sequencing and annotation.</title>
        <authorList>
            <consortium name="The Broad Institute Genomics Platform"/>
            <consortium name="The Broad Institute Genome Sequencing Center for Infectious Disease"/>
            <person name="Wu L."/>
            <person name="Ma J."/>
        </authorList>
    </citation>
    <scope>NUCLEOTIDE SEQUENCE [LARGE SCALE GENOMIC DNA]</scope>
    <source>
        <strain evidence="3">NBRC 108755</strain>
    </source>
</reference>
<evidence type="ECO:0000313" key="3">
    <source>
        <dbReference type="Proteomes" id="UP001157069"/>
    </source>
</evidence>
<feature type="transmembrane region" description="Helical" evidence="1">
    <location>
        <begin position="181"/>
        <end position="203"/>
    </location>
</feature>
<keyword evidence="3" id="KW-1185">Reference proteome</keyword>
<feature type="transmembrane region" description="Helical" evidence="1">
    <location>
        <begin position="295"/>
        <end position="315"/>
    </location>
</feature>
<evidence type="ECO:0000313" key="2">
    <source>
        <dbReference type="EMBL" id="GMA92212.1"/>
    </source>
</evidence>
<feature type="transmembrane region" description="Helical" evidence="1">
    <location>
        <begin position="60"/>
        <end position="80"/>
    </location>
</feature>
<feature type="transmembrane region" description="Helical" evidence="1">
    <location>
        <begin position="157"/>
        <end position="175"/>
    </location>
</feature>
<feature type="transmembrane region" description="Helical" evidence="1">
    <location>
        <begin position="92"/>
        <end position="112"/>
    </location>
</feature>
<feature type="transmembrane region" description="Helical" evidence="1">
    <location>
        <begin position="223"/>
        <end position="243"/>
    </location>
</feature>
<evidence type="ECO:0000256" key="1">
    <source>
        <dbReference type="SAM" id="Phobius"/>
    </source>
</evidence>
<dbReference type="PANTHER" id="PTHR36840">
    <property type="entry name" value="BLL5714 PROTEIN"/>
    <property type="match status" value="1"/>
</dbReference>
<keyword evidence="1" id="KW-1133">Transmembrane helix</keyword>
<dbReference type="InterPro" id="IPR010640">
    <property type="entry name" value="Low_temperature_requirement_A"/>
</dbReference>
<feature type="transmembrane region" description="Helical" evidence="1">
    <location>
        <begin position="380"/>
        <end position="401"/>
    </location>
</feature>
<protein>
    <submittedName>
        <fullName evidence="2">Membrane protein</fullName>
    </submittedName>
</protein>